<dbReference type="EMBL" id="WMLA01000008">
    <property type="protein sequence ID" value="KAK1857368.1"/>
    <property type="molecule type" value="Genomic_DNA"/>
</dbReference>
<gene>
    <name evidence="2" type="ORF">I4F81_012927</name>
</gene>
<evidence type="ECO:0000313" key="2">
    <source>
        <dbReference type="EMBL" id="KAK1857368.1"/>
    </source>
</evidence>
<evidence type="ECO:0000256" key="1">
    <source>
        <dbReference type="SAM" id="MobiDB-lite"/>
    </source>
</evidence>
<protein>
    <recommendedName>
        <fullName evidence="4">Secreted protein</fullName>
    </recommendedName>
</protein>
<feature type="region of interest" description="Disordered" evidence="1">
    <location>
        <begin position="53"/>
        <end position="86"/>
    </location>
</feature>
<evidence type="ECO:0000313" key="3">
    <source>
        <dbReference type="Proteomes" id="UP000798662"/>
    </source>
</evidence>
<proteinExistence type="predicted"/>
<organism evidence="2 3">
    <name type="scientific">Pyropia yezoensis</name>
    <name type="common">Susabi-nori</name>
    <name type="synonym">Porphyra yezoensis</name>
    <dbReference type="NCBI Taxonomy" id="2788"/>
    <lineage>
        <taxon>Eukaryota</taxon>
        <taxon>Rhodophyta</taxon>
        <taxon>Bangiophyceae</taxon>
        <taxon>Bangiales</taxon>
        <taxon>Bangiaceae</taxon>
        <taxon>Pyropia</taxon>
    </lineage>
</organism>
<evidence type="ECO:0008006" key="4">
    <source>
        <dbReference type="Google" id="ProtNLM"/>
    </source>
</evidence>
<name>A0ABQ9T857_PYRYE</name>
<reference evidence="2" key="1">
    <citation type="submission" date="2019-11" db="EMBL/GenBank/DDBJ databases">
        <title>Nori genome reveals adaptations in red seaweeds to the harsh intertidal environment.</title>
        <authorList>
            <person name="Wang D."/>
            <person name="Mao Y."/>
        </authorList>
    </citation>
    <scope>NUCLEOTIDE SEQUENCE [LARGE SCALE GENOMIC DNA]</scope>
    <source>
        <tissue evidence="2">Gametophyte</tissue>
    </source>
</reference>
<dbReference type="Proteomes" id="UP000798662">
    <property type="component" value="Unassembled WGS sequence"/>
</dbReference>
<sequence>MRRRRLPITAVAASPARYPTGHVHHQPPAVQLAPVGRLVCLPRVPLRRVLDKGVWPRQPGGVRGGSAVAPPRWGQTPQSRDEGYAR</sequence>
<accession>A0ABQ9T857</accession>
<keyword evidence="3" id="KW-1185">Reference proteome</keyword>
<comment type="caution">
    <text evidence="2">The sequence shown here is derived from an EMBL/GenBank/DDBJ whole genome shotgun (WGS) entry which is preliminary data.</text>
</comment>